<dbReference type="OrthoDB" id="8373566at2"/>
<evidence type="ECO:0000313" key="1">
    <source>
        <dbReference type="EMBL" id="THV20725.1"/>
    </source>
</evidence>
<dbReference type="AlphaFoldDB" id="A0A4S8NV83"/>
<protein>
    <submittedName>
        <fullName evidence="1">Uncharacterized protein</fullName>
    </submittedName>
</protein>
<dbReference type="EMBL" id="STGV01000007">
    <property type="protein sequence ID" value="THV20725.1"/>
    <property type="molecule type" value="Genomic_DNA"/>
</dbReference>
<gene>
    <name evidence="1" type="ORF">FAA97_18850</name>
</gene>
<dbReference type="Proteomes" id="UP000308828">
    <property type="component" value="Unassembled WGS sequence"/>
</dbReference>
<organism evidence="1 2">
    <name type="scientific">Peteryoungia ipomoeae</name>
    <dbReference type="NCBI Taxonomy" id="1210932"/>
    <lineage>
        <taxon>Bacteria</taxon>
        <taxon>Pseudomonadati</taxon>
        <taxon>Pseudomonadota</taxon>
        <taxon>Alphaproteobacteria</taxon>
        <taxon>Hyphomicrobiales</taxon>
        <taxon>Rhizobiaceae</taxon>
        <taxon>Peteryoungia</taxon>
    </lineage>
</organism>
<keyword evidence="2" id="KW-1185">Reference proteome</keyword>
<reference evidence="1 2" key="1">
    <citation type="submission" date="2019-04" db="EMBL/GenBank/DDBJ databases">
        <title>Genome sequence of strain shin9-1.</title>
        <authorList>
            <person name="Gao J."/>
            <person name="Sun J."/>
        </authorList>
    </citation>
    <scope>NUCLEOTIDE SEQUENCE [LARGE SCALE GENOMIC DNA]</scope>
    <source>
        <strain evidence="2">shin9-1</strain>
    </source>
</reference>
<sequence length="72" mass="7894">MSRRKGAGNADHFQTFPTPAGTRVSLSEGLAMMGRLIAINTRQDLWVLPCACLLPFNPIIVNRTAILIGFRP</sequence>
<comment type="caution">
    <text evidence="1">The sequence shown here is derived from an EMBL/GenBank/DDBJ whole genome shotgun (WGS) entry which is preliminary data.</text>
</comment>
<accession>A0A4S8NV83</accession>
<proteinExistence type="predicted"/>
<evidence type="ECO:0000313" key="2">
    <source>
        <dbReference type="Proteomes" id="UP000308828"/>
    </source>
</evidence>
<name>A0A4S8NV83_9HYPH</name>